<reference evidence="8 9" key="1">
    <citation type="submission" date="2024-09" db="EMBL/GenBank/DDBJ databases">
        <authorList>
            <person name="Sun Q."/>
            <person name="Mori K."/>
        </authorList>
    </citation>
    <scope>NUCLEOTIDE SEQUENCE [LARGE SCALE GENOMIC DNA]</scope>
    <source>
        <strain evidence="8 9">CCM 8677</strain>
    </source>
</reference>
<comment type="subcellular location">
    <subcellularLocation>
        <location evidence="1">Cell membrane</location>
        <topology evidence="1">Multi-pass membrane protein</topology>
    </subcellularLocation>
</comment>
<dbReference type="RefSeq" id="WP_390213256.1">
    <property type="nucleotide sequence ID" value="NZ_JBHLXJ010000014.1"/>
</dbReference>
<feature type="domain" description="RDD" evidence="7">
    <location>
        <begin position="13"/>
        <end position="160"/>
    </location>
</feature>
<comment type="caution">
    <text evidence="8">The sequence shown here is derived from an EMBL/GenBank/DDBJ whole genome shotgun (WGS) entry which is preliminary data.</text>
</comment>
<dbReference type="InterPro" id="IPR010432">
    <property type="entry name" value="RDD"/>
</dbReference>
<evidence type="ECO:0000256" key="2">
    <source>
        <dbReference type="ARBA" id="ARBA00022475"/>
    </source>
</evidence>
<evidence type="ECO:0000256" key="1">
    <source>
        <dbReference type="ARBA" id="ARBA00004651"/>
    </source>
</evidence>
<keyword evidence="2" id="KW-1003">Cell membrane</keyword>
<dbReference type="InterPro" id="IPR051791">
    <property type="entry name" value="Pra-immunoreactive"/>
</dbReference>
<dbReference type="PANTHER" id="PTHR36115:SF10">
    <property type="entry name" value="RDD DOMAIN-CONTAINING PROTEIN"/>
    <property type="match status" value="1"/>
</dbReference>
<keyword evidence="9" id="KW-1185">Reference proteome</keyword>
<feature type="transmembrane region" description="Helical" evidence="6">
    <location>
        <begin position="103"/>
        <end position="124"/>
    </location>
</feature>
<accession>A0ABV6IFX9</accession>
<evidence type="ECO:0000256" key="4">
    <source>
        <dbReference type="ARBA" id="ARBA00022989"/>
    </source>
</evidence>
<evidence type="ECO:0000256" key="6">
    <source>
        <dbReference type="SAM" id="Phobius"/>
    </source>
</evidence>
<name>A0ABV6IFX9_9BURK</name>
<dbReference type="Pfam" id="PF06271">
    <property type="entry name" value="RDD"/>
    <property type="match status" value="1"/>
</dbReference>
<keyword evidence="3 6" id="KW-0812">Transmembrane</keyword>
<feature type="transmembrane region" description="Helical" evidence="6">
    <location>
        <begin position="53"/>
        <end position="73"/>
    </location>
</feature>
<gene>
    <name evidence="8" type="ORF">ACFFJH_13030</name>
</gene>
<evidence type="ECO:0000313" key="8">
    <source>
        <dbReference type="EMBL" id="MFC0350740.1"/>
    </source>
</evidence>
<evidence type="ECO:0000259" key="7">
    <source>
        <dbReference type="Pfam" id="PF06271"/>
    </source>
</evidence>
<dbReference type="EMBL" id="JBHLXJ010000014">
    <property type="protein sequence ID" value="MFC0350740.1"/>
    <property type="molecule type" value="Genomic_DNA"/>
</dbReference>
<dbReference type="PANTHER" id="PTHR36115">
    <property type="entry name" value="PROLINE-RICH ANTIGEN HOMOLOG-RELATED"/>
    <property type="match status" value="1"/>
</dbReference>
<evidence type="ECO:0000256" key="3">
    <source>
        <dbReference type="ARBA" id="ARBA00022692"/>
    </source>
</evidence>
<evidence type="ECO:0000256" key="5">
    <source>
        <dbReference type="ARBA" id="ARBA00023136"/>
    </source>
</evidence>
<organism evidence="8 9">
    <name type="scientific">Undibacterium danionis</name>
    <dbReference type="NCBI Taxonomy" id="1812100"/>
    <lineage>
        <taxon>Bacteria</taxon>
        <taxon>Pseudomonadati</taxon>
        <taxon>Pseudomonadota</taxon>
        <taxon>Betaproteobacteria</taxon>
        <taxon>Burkholderiales</taxon>
        <taxon>Oxalobacteraceae</taxon>
        <taxon>Undibacterium</taxon>
    </lineage>
</organism>
<dbReference type="Proteomes" id="UP001589844">
    <property type="component" value="Unassembled WGS sequence"/>
</dbReference>
<keyword evidence="4 6" id="KW-1133">Transmembrane helix</keyword>
<keyword evidence="5 6" id="KW-0472">Membrane</keyword>
<sequence length="173" mass="19956">MNQTKTVPHYPTPTLKRRLVCMMIYEAALVFGVIFFASFIFDVSTQSKSALTMRLAREIFLFFVIGSYFVFFWRRSGQTLAMQTWRIKLVNDDNQRVPLVKAIVRYCLAWMWFLPGFIVSYQLGLKNSQIGIPVAIGFCAWAATALFVKDGQFLHDKLAKTRLVEVPKPTEQK</sequence>
<evidence type="ECO:0000313" key="9">
    <source>
        <dbReference type="Proteomes" id="UP001589844"/>
    </source>
</evidence>
<protein>
    <submittedName>
        <fullName evidence="8">RDD family protein</fullName>
    </submittedName>
</protein>
<feature type="transmembrane region" description="Helical" evidence="6">
    <location>
        <begin position="130"/>
        <end position="148"/>
    </location>
</feature>
<feature type="transmembrane region" description="Helical" evidence="6">
    <location>
        <begin position="20"/>
        <end position="41"/>
    </location>
</feature>
<proteinExistence type="predicted"/>